<dbReference type="Gene3D" id="3.30.1360.40">
    <property type="match status" value="1"/>
</dbReference>
<dbReference type="Pfam" id="PF02682">
    <property type="entry name" value="CT_C_D"/>
    <property type="match status" value="1"/>
</dbReference>
<evidence type="ECO:0000256" key="2">
    <source>
        <dbReference type="ARBA" id="ARBA00022801"/>
    </source>
</evidence>
<dbReference type="InterPro" id="IPR003833">
    <property type="entry name" value="CT_C_D"/>
</dbReference>
<dbReference type="SMART" id="SM00796">
    <property type="entry name" value="AHS1"/>
    <property type="match status" value="1"/>
</dbReference>
<reference evidence="5 6" key="1">
    <citation type="submission" date="2018-07" db="EMBL/GenBank/DDBJ databases">
        <title>Genome sequence of Rhodococcus rhodnii ATCC 35071 from Rhodnius prolixus.</title>
        <authorList>
            <person name="Patel V."/>
            <person name="Vogel K.J."/>
        </authorList>
    </citation>
    <scope>NUCLEOTIDE SEQUENCE [LARGE SCALE GENOMIC DNA]</scope>
    <source>
        <strain evidence="5 6">ATCC 35071</strain>
    </source>
</reference>
<dbReference type="Proteomes" id="UP000471120">
    <property type="component" value="Unassembled WGS sequence"/>
</dbReference>
<protein>
    <submittedName>
        <fullName evidence="5">Allophanate hydrolase subunit 1</fullName>
    </submittedName>
</protein>
<dbReference type="Gene3D" id="2.40.100.10">
    <property type="entry name" value="Cyclophilin-like"/>
    <property type="match status" value="1"/>
</dbReference>
<comment type="caution">
    <text evidence="5">The sequence shown here is derived from an EMBL/GenBank/DDBJ whole genome shotgun (WGS) entry which is preliminary data.</text>
</comment>
<evidence type="ECO:0000313" key="6">
    <source>
        <dbReference type="Proteomes" id="UP000471120"/>
    </source>
</evidence>
<dbReference type="RefSeq" id="WP_010837560.1">
    <property type="nucleotide sequence ID" value="NZ_QRCM01000001.1"/>
</dbReference>
<keyword evidence="1" id="KW-0547">Nucleotide-binding</keyword>
<dbReference type="InterPro" id="IPR029000">
    <property type="entry name" value="Cyclophilin-like_dom_sf"/>
</dbReference>
<gene>
    <name evidence="5" type="ORF">DW322_20530</name>
</gene>
<keyword evidence="3" id="KW-0067">ATP-binding</keyword>
<dbReference type="GO" id="GO:0016787">
    <property type="term" value="F:hydrolase activity"/>
    <property type="evidence" value="ECO:0007669"/>
    <property type="project" value="UniProtKB-KW"/>
</dbReference>
<keyword evidence="2 5" id="KW-0378">Hydrolase</keyword>
<dbReference type="InterPro" id="IPR010016">
    <property type="entry name" value="PxpB"/>
</dbReference>
<name>A0A6P2CJT6_9NOCA</name>
<dbReference type="SUPFAM" id="SSF160467">
    <property type="entry name" value="PH0987 N-terminal domain-like"/>
    <property type="match status" value="1"/>
</dbReference>
<proteinExistence type="predicted"/>
<dbReference type="PANTHER" id="PTHR34698:SF2">
    <property type="entry name" value="5-OXOPROLINASE SUBUNIT B"/>
    <property type="match status" value="1"/>
</dbReference>
<organism evidence="5 6">
    <name type="scientific">Rhodococcus rhodnii</name>
    <dbReference type="NCBI Taxonomy" id="38312"/>
    <lineage>
        <taxon>Bacteria</taxon>
        <taxon>Bacillati</taxon>
        <taxon>Actinomycetota</taxon>
        <taxon>Actinomycetes</taxon>
        <taxon>Mycobacteriales</taxon>
        <taxon>Nocardiaceae</taxon>
        <taxon>Rhodococcus</taxon>
    </lineage>
</organism>
<feature type="domain" description="Carboxyltransferase" evidence="4">
    <location>
        <begin position="1"/>
        <end position="189"/>
    </location>
</feature>
<dbReference type="AlphaFoldDB" id="A0A6P2CJT6"/>
<dbReference type="EMBL" id="QRCM01000001">
    <property type="protein sequence ID" value="TXG92120.1"/>
    <property type="molecule type" value="Genomic_DNA"/>
</dbReference>
<evidence type="ECO:0000256" key="1">
    <source>
        <dbReference type="ARBA" id="ARBA00022741"/>
    </source>
</evidence>
<dbReference type="GO" id="GO:0005524">
    <property type="term" value="F:ATP binding"/>
    <property type="evidence" value="ECO:0007669"/>
    <property type="project" value="UniProtKB-KW"/>
</dbReference>
<sequence length="202" mass="21334">MKILPYGTRALLLELDDIDEVLAWVEAIGSAGVDVVDVVPGARTLYLSVATEEHVPALRDALDGIVPDRRAATDGPVVEIPTVYDGPDLTDVAEATGLTTDEMVTAHTGRPWRVAFTGFAPGFGYLVDGDTRLEVPRRASPRTSVPPGSVGLADVFSGVYPTSSPGGWQLIGRTDVRLFDVAASPPALLVPGMRVQFVAVTP</sequence>
<evidence type="ECO:0000313" key="5">
    <source>
        <dbReference type="EMBL" id="TXG92120.1"/>
    </source>
</evidence>
<dbReference type="SUPFAM" id="SSF50891">
    <property type="entry name" value="Cyclophilin-like"/>
    <property type="match status" value="1"/>
</dbReference>
<dbReference type="PANTHER" id="PTHR34698">
    <property type="entry name" value="5-OXOPROLINASE SUBUNIT B"/>
    <property type="match status" value="1"/>
</dbReference>
<evidence type="ECO:0000259" key="4">
    <source>
        <dbReference type="SMART" id="SM00796"/>
    </source>
</evidence>
<evidence type="ECO:0000256" key="3">
    <source>
        <dbReference type="ARBA" id="ARBA00022840"/>
    </source>
</evidence>
<accession>A0A6P2CJT6</accession>